<accession>A0AA38LT02</accession>
<evidence type="ECO:0000313" key="3">
    <source>
        <dbReference type="Proteomes" id="UP001164286"/>
    </source>
</evidence>
<dbReference type="PANTHER" id="PTHR11158">
    <property type="entry name" value="MSF1/PX19 RELATED"/>
    <property type="match status" value="1"/>
</dbReference>
<sequence length="176" mass="19787">MKSFVNEITYNDPPIHTLIQLHKKYPNPYATHVVSVDTVERSLDPSGLIRTERVIGVKQSAPGWIAKLFALPPIAYVREVVFIDPDAPSATMMSMNLDLAQYVSCLERITYTPTEEGNTLFHQRAALISAFPTAMIARRIEKASVDRFRSNADTGRKGFEWVLAQGYKRDSDRDAA</sequence>
<dbReference type="RefSeq" id="XP_052943960.1">
    <property type="nucleotide sequence ID" value="XM_053090320.1"/>
</dbReference>
<reference evidence="2" key="1">
    <citation type="journal article" date="2022" name="G3 (Bethesda)">
        <title>High quality genome of the basidiomycete yeast Dioszegia hungarica PDD-24b-2 isolated from cloud water.</title>
        <authorList>
            <person name="Jarrige D."/>
            <person name="Haridas S."/>
            <person name="Bleykasten-Grosshans C."/>
            <person name="Joly M."/>
            <person name="Nadalig T."/>
            <person name="Sancelme M."/>
            <person name="Vuilleumier S."/>
            <person name="Grigoriev I.V."/>
            <person name="Amato P."/>
            <person name="Bringel F."/>
        </authorList>
    </citation>
    <scope>NUCLEOTIDE SEQUENCE</scope>
    <source>
        <strain evidence="2">PDD-24b-2</strain>
    </source>
</reference>
<proteinExistence type="predicted"/>
<protein>
    <submittedName>
        <fullName evidence="2">Mitochondrion protein</fullName>
    </submittedName>
</protein>
<dbReference type="AlphaFoldDB" id="A0AA38LT02"/>
<name>A0AA38LT02_9TREE</name>
<dbReference type="Proteomes" id="UP001164286">
    <property type="component" value="Unassembled WGS sequence"/>
</dbReference>
<dbReference type="Pfam" id="PF04707">
    <property type="entry name" value="PRELI"/>
    <property type="match status" value="1"/>
</dbReference>
<dbReference type="InterPro" id="IPR037365">
    <property type="entry name" value="Slowmo/Ups"/>
</dbReference>
<dbReference type="GeneID" id="77729525"/>
<feature type="domain" description="PRELI/MSF1" evidence="1">
    <location>
        <begin position="1"/>
        <end position="171"/>
    </location>
</feature>
<evidence type="ECO:0000313" key="2">
    <source>
        <dbReference type="EMBL" id="KAI9634183.1"/>
    </source>
</evidence>
<dbReference type="GO" id="GO:0005758">
    <property type="term" value="C:mitochondrial intermembrane space"/>
    <property type="evidence" value="ECO:0007669"/>
    <property type="project" value="InterPro"/>
</dbReference>
<comment type="caution">
    <text evidence="2">The sequence shown here is derived from an EMBL/GenBank/DDBJ whole genome shotgun (WGS) entry which is preliminary data.</text>
</comment>
<dbReference type="EMBL" id="JAKWFO010000008">
    <property type="protein sequence ID" value="KAI9634183.1"/>
    <property type="molecule type" value="Genomic_DNA"/>
</dbReference>
<keyword evidence="3" id="KW-1185">Reference proteome</keyword>
<gene>
    <name evidence="2" type="ORF">MKK02DRAFT_38855</name>
</gene>
<dbReference type="InterPro" id="IPR006797">
    <property type="entry name" value="PRELI/MSF1_dom"/>
</dbReference>
<evidence type="ECO:0000259" key="1">
    <source>
        <dbReference type="PROSITE" id="PS50904"/>
    </source>
</evidence>
<organism evidence="2 3">
    <name type="scientific">Dioszegia hungarica</name>
    <dbReference type="NCBI Taxonomy" id="4972"/>
    <lineage>
        <taxon>Eukaryota</taxon>
        <taxon>Fungi</taxon>
        <taxon>Dikarya</taxon>
        <taxon>Basidiomycota</taxon>
        <taxon>Agaricomycotina</taxon>
        <taxon>Tremellomycetes</taxon>
        <taxon>Tremellales</taxon>
        <taxon>Bulleribasidiaceae</taxon>
        <taxon>Dioszegia</taxon>
    </lineage>
</organism>
<dbReference type="PROSITE" id="PS50904">
    <property type="entry name" value="PRELI_MSF1"/>
    <property type="match status" value="1"/>
</dbReference>